<keyword evidence="3" id="KW-0808">Transferase</keyword>
<keyword evidence="4" id="KW-0472">Membrane</keyword>
<organism evidence="5 6">
    <name type="scientific">Cladonia borealis</name>
    <dbReference type="NCBI Taxonomy" id="184061"/>
    <lineage>
        <taxon>Eukaryota</taxon>
        <taxon>Fungi</taxon>
        <taxon>Dikarya</taxon>
        <taxon>Ascomycota</taxon>
        <taxon>Pezizomycotina</taxon>
        <taxon>Lecanoromycetes</taxon>
        <taxon>OSLEUM clade</taxon>
        <taxon>Lecanoromycetidae</taxon>
        <taxon>Lecanorales</taxon>
        <taxon>Lecanorineae</taxon>
        <taxon>Cladoniaceae</taxon>
        <taxon>Cladonia</taxon>
    </lineage>
</organism>
<name>A0AA39QXF1_9LECA</name>
<keyword evidence="6" id="KW-1185">Reference proteome</keyword>
<evidence type="ECO:0000256" key="3">
    <source>
        <dbReference type="ARBA" id="ARBA00022679"/>
    </source>
</evidence>
<evidence type="ECO:0000256" key="4">
    <source>
        <dbReference type="SAM" id="Phobius"/>
    </source>
</evidence>
<dbReference type="InterPro" id="IPR029044">
    <property type="entry name" value="Nucleotide-diphossugar_trans"/>
</dbReference>
<gene>
    <name evidence="5" type="ORF">JMJ35_006522</name>
</gene>
<dbReference type="GO" id="GO:0006487">
    <property type="term" value="P:protein N-linked glycosylation"/>
    <property type="evidence" value="ECO:0007669"/>
    <property type="project" value="TreeGrafter"/>
</dbReference>
<dbReference type="GO" id="GO:0000139">
    <property type="term" value="C:Golgi membrane"/>
    <property type="evidence" value="ECO:0007669"/>
    <property type="project" value="TreeGrafter"/>
</dbReference>
<dbReference type="PANTHER" id="PTHR31306:SF4">
    <property type="entry name" value="ALPHA-1,2-GALACTOSYLTRANSFERASE"/>
    <property type="match status" value="1"/>
</dbReference>
<comment type="caution">
    <text evidence="5">The sequence shown here is derived from an EMBL/GenBank/DDBJ whole genome shotgun (WGS) entry which is preliminary data.</text>
</comment>
<feature type="transmembrane region" description="Helical" evidence="4">
    <location>
        <begin position="6"/>
        <end position="26"/>
    </location>
</feature>
<dbReference type="Pfam" id="PF05637">
    <property type="entry name" value="Glyco_transf_34"/>
    <property type="match status" value="1"/>
</dbReference>
<keyword evidence="2" id="KW-0328">Glycosyltransferase</keyword>
<accession>A0AA39QXF1</accession>
<evidence type="ECO:0000256" key="1">
    <source>
        <dbReference type="ARBA" id="ARBA00005664"/>
    </source>
</evidence>
<comment type="similarity">
    <text evidence="1">Belongs to the glycosyltransferase 34 family.</text>
</comment>
<sequence length="346" mass="39864">MLNEGFPARFRLACIIVVALFGYILFFHRESLNQPLWGSELPNSATQRVREKCKPYSSSTENLQQKDGSVVMVTASAGTAGMQGIPDLKEMVYENRMTYANKWGYEHMWANITSYSLPNGEPVYWNKIPVLQEAFVRYPEAEWIWWLDLDIIIMNMSLSLGDHVLSPEGMARNAAVDETIKAPGGGPSGWRTPKTLDYDEVNFMIASGNWGMNVGNFLMRRSEWSDWLLDLWIEPLYINQNWIFPENDGWTHMYRHHPIVRNHTLCTHQRALNAYPEFNPNGAHWQPGDHSVHFAGCGTHKRCPGEWNKYWNLRENYTVPDFLKQKLKNGTAEIENIQRGVGLPEL</sequence>
<dbReference type="Proteomes" id="UP001166286">
    <property type="component" value="Unassembled WGS sequence"/>
</dbReference>
<proteinExistence type="inferred from homology"/>
<dbReference type="InterPro" id="IPR008630">
    <property type="entry name" value="Glyco_trans_34"/>
</dbReference>
<reference evidence="5" key="1">
    <citation type="submission" date="2023-03" db="EMBL/GenBank/DDBJ databases">
        <title>Complete genome of Cladonia borealis.</title>
        <authorList>
            <person name="Park H."/>
        </authorList>
    </citation>
    <scope>NUCLEOTIDE SEQUENCE</scope>
    <source>
        <strain evidence="5">ANT050790</strain>
    </source>
</reference>
<evidence type="ECO:0000313" key="5">
    <source>
        <dbReference type="EMBL" id="KAK0510970.1"/>
    </source>
</evidence>
<dbReference type="Gene3D" id="3.90.550.10">
    <property type="entry name" value="Spore Coat Polysaccharide Biosynthesis Protein SpsA, Chain A"/>
    <property type="match status" value="1"/>
</dbReference>
<evidence type="ECO:0000256" key="2">
    <source>
        <dbReference type="ARBA" id="ARBA00022676"/>
    </source>
</evidence>
<dbReference type="AlphaFoldDB" id="A0AA39QXF1"/>
<keyword evidence="4" id="KW-0812">Transmembrane</keyword>
<dbReference type="EMBL" id="JAFEKC020000014">
    <property type="protein sequence ID" value="KAK0510970.1"/>
    <property type="molecule type" value="Genomic_DNA"/>
</dbReference>
<dbReference type="GO" id="GO:0016757">
    <property type="term" value="F:glycosyltransferase activity"/>
    <property type="evidence" value="ECO:0007669"/>
    <property type="project" value="UniProtKB-KW"/>
</dbReference>
<keyword evidence="4" id="KW-1133">Transmembrane helix</keyword>
<evidence type="ECO:0000313" key="6">
    <source>
        <dbReference type="Proteomes" id="UP001166286"/>
    </source>
</evidence>
<protein>
    <submittedName>
        <fullName evidence="5">Uncharacterized protein</fullName>
    </submittedName>
</protein>
<dbReference type="PANTHER" id="PTHR31306">
    <property type="entry name" value="ALPHA-1,6-MANNOSYLTRANSFERASE MNN11-RELATED"/>
    <property type="match status" value="1"/>
</dbReference>